<organism evidence="3 4">
    <name type="scientific">Kipferlia bialata</name>
    <dbReference type="NCBI Taxonomy" id="797122"/>
    <lineage>
        <taxon>Eukaryota</taxon>
        <taxon>Metamonada</taxon>
        <taxon>Carpediemonas-like organisms</taxon>
        <taxon>Kipferlia</taxon>
    </lineage>
</organism>
<feature type="region of interest" description="Disordered" evidence="1">
    <location>
        <begin position="195"/>
        <end position="236"/>
    </location>
</feature>
<gene>
    <name evidence="3" type="ORF">KIPB_008963</name>
</gene>
<reference evidence="3 4" key="1">
    <citation type="journal article" date="2018" name="PLoS ONE">
        <title>The draft genome of Kipferlia bialata reveals reductive genome evolution in fornicate parasites.</title>
        <authorList>
            <person name="Tanifuji G."/>
            <person name="Takabayashi S."/>
            <person name="Kume K."/>
            <person name="Takagi M."/>
            <person name="Nakayama T."/>
            <person name="Kamikawa R."/>
            <person name="Inagaki Y."/>
            <person name="Hashimoto T."/>
        </authorList>
    </citation>
    <scope>NUCLEOTIDE SEQUENCE [LARGE SCALE GENOMIC DNA]</scope>
    <source>
        <strain evidence="3">NY0173</strain>
    </source>
</reference>
<evidence type="ECO:0000313" key="4">
    <source>
        <dbReference type="Proteomes" id="UP000265618"/>
    </source>
</evidence>
<protein>
    <recommendedName>
        <fullName evidence="2">Rad21/Rec8-like protein N-terminal domain-containing protein</fullName>
    </recommendedName>
</protein>
<dbReference type="Proteomes" id="UP000265618">
    <property type="component" value="Unassembled WGS sequence"/>
</dbReference>
<evidence type="ECO:0000259" key="2">
    <source>
        <dbReference type="Pfam" id="PF04825"/>
    </source>
</evidence>
<evidence type="ECO:0000313" key="3">
    <source>
        <dbReference type="EMBL" id="GIQ87007.1"/>
    </source>
</evidence>
<dbReference type="AlphaFoldDB" id="A0A9K3D2F9"/>
<dbReference type="Pfam" id="PF04825">
    <property type="entry name" value="Rad21_Rec8_N"/>
    <property type="match status" value="1"/>
</dbReference>
<accession>A0A9K3D2F9</accession>
<comment type="caution">
    <text evidence="3">The sequence shown here is derived from an EMBL/GenBank/DDBJ whole genome shotgun (WGS) entry which is preliminary data.</text>
</comment>
<keyword evidence="4" id="KW-1185">Reference proteome</keyword>
<dbReference type="EMBL" id="BDIP01002911">
    <property type="protein sequence ID" value="GIQ87007.1"/>
    <property type="molecule type" value="Genomic_DNA"/>
</dbReference>
<dbReference type="InterPro" id="IPR006910">
    <property type="entry name" value="Rad21_Rec8_N"/>
</dbReference>
<feature type="domain" description="Rad21/Rec8-like protein N-terminal" evidence="2">
    <location>
        <begin position="4"/>
        <end position="88"/>
    </location>
</feature>
<sequence length="265" mass="28531">MQAKQIFSSSTNVGKIWRAAHTKDKTTKNVWSKIDIAEVATAVTALVEQSLHVRGVLLHGLCVVQGKKSDYLLQIAESALVNMKPKKRRDMSVFNDDDMMNMDNLDELVTGAEASELSMGMDGSLGSVPPGSMGPASMGDMPNLDMNMGMDGLSDMQMTEGLTGLDGLTALDEGLESSDTQSSLLDQGTLIADSTDLPGVHQKGTRKKRAAVPDATVPTPRKRRGGSTHWDDGNNLTPQELQRMVREGPQVSVQLRPLLPVVTNS</sequence>
<feature type="non-terminal residue" evidence="3">
    <location>
        <position position="265"/>
    </location>
</feature>
<dbReference type="OrthoDB" id="10071381at2759"/>
<name>A0A9K3D2F9_9EUKA</name>
<evidence type="ECO:0000256" key="1">
    <source>
        <dbReference type="SAM" id="MobiDB-lite"/>
    </source>
</evidence>
<proteinExistence type="predicted"/>